<dbReference type="InterPro" id="IPR008274">
    <property type="entry name" value="AldOxase/xan_DH_MoCoBD1"/>
</dbReference>
<keyword evidence="3" id="KW-1185">Reference proteome</keyword>
<dbReference type="PIRSF" id="PIRSF036389">
    <property type="entry name" value="IOR_B"/>
    <property type="match status" value="1"/>
</dbReference>
<dbReference type="EMBL" id="FNCG01000001">
    <property type="protein sequence ID" value="SDF74471.1"/>
    <property type="molecule type" value="Genomic_DNA"/>
</dbReference>
<dbReference type="STRING" id="551996.SAMN05192573_101272"/>
<dbReference type="InterPro" id="IPR037165">
    <property type="entry name" value="AldOxase/xan_DH_Mopterin-bd_sf"/>
</dbReference>
<protein>
    <submittedName>
        <fullName evidence="2">Isoquinoline 1-oxidoreductase, beta subunit</fullName>
    </submittedName>
</protein>
<dbReference type="RefSeq" id="WP_091162508.1">
    <property type="nucleotide sequence ID" value="NZ_FNCG01000001.1"/>
</dbReference>
<proteinExistence type="predicted"/>
<dbReference type="Gene3D" id="3.90.1170.50">
    <property type="entry name" value="Aldehyde oxidase/xanthine dehydrogenase, a/b hammerhead"/>
    <property type="match status" value="1"/>
</dbReference>
<evidence type="ECO:0000259" key="1">
    <source>
        <dbReference type="SMART" id="SM01008"/>
    </source>
</evidence>
<name>A0A1G7NKJ5_9SPHI</name>
<dbReference type="Pfam" id="PF02738">
    <property type="entry name" value="MoCoBD_1"/>
    <property type="match status" value="1"/>
</dbReference>
<dbReference type="PANTHER" id="PTHR47495:SF2">
    <property type="entry name" value="ALDEHYDE DEHYDROGENASE"/>
    <property type="match status" value="1"/>
</dbReference>
<evidence type="ECO:0000313" key="2">
    <source>
        <dbReference type="EMBL" id="SDF74471.1"/>
    </source>
</evidence>
<dbReference type="SUPFAM" id="SSF56003">
    <property type="entry name" value="Molybdenum cofactor-binding domain"/>
    <property type="match status" value="2"/>
</dbReference>
<accession>A0A1G7NKJ5</accession>
<dbReference type="SMART" id="SM01008">
    <property type="entry name" value="Ald_Xan_dh_C"/>
    <property type="match status" value="1"/>
</dbReference>
<reference evidence="3" key="1">
    <citation type="submission" date="2016-10" db="EMBL/GenBank/DDBJ databases">
        <authorList>
            <person name="Varghese N."/>
            <person name="Submissions S."/>
        </authorList>
    </citation>
    <scope>NUCLEOTIDE SEQUENCE [LARGE SCALE GENOMIC DNA]</scope>
    <source>
        <strain evidence="3">Gh-67</strain>
    </source>
</reference>
<dbReference type="Pfam" id="PF20256">
    <property type="entry name" value="MoCoBD_2"/>
    <property type="match status" value="2"/>
</dbReference>
<evidence type="ECO:0000313" key="3">
    <source>
        <dbReference type="Proteomes" id="UP000199705"/>
    </source>
</evidence>
<dbReference type="InterPro" id="IPR012368">
    <property type="entry name" value="OxRdtase_Mopterin-bd_su_IorB"/>
</dbReference>
<dbReference type="Proteomes" id="UP000199705">
    <property type="component" value="Unassembled WGS sequence"/>
</dbReference>
<sequence>MNRRNFIQSGALLSGGLLISFTILKANKLAALADTADLNVFAPNAFLNIGTDNSISVYLSHVEMGQGIWTTLPMLIADELDVDLKKINIKHGGADKAFNHVIYGAQITGGSSTTWSEFDRYRNAGATARTLLLQTAATRSGIAVESCKTEDGFVIAGSKRYTYGELANDAAKLPVPAKVPLRSPADWKYIGKGSKRMDARVKTDGTAKFGLDIQFPGLLTAVVAHAPVFGGKVKSFDAGKAKAVPGVREVVQIPTGVAVIADHFWAAQQGRKALQITWAHGAGVQLNTGIQTAAYRKLAASDGLLVQEKGDVKAAFTKAVKTISAEYVFPYLAHAPMEPLNCTVKIENDSCEIWTGTQLPGGEQAAAAKILGFKPEQVKVNIPFLGGGFGRRATPACDFVSEAVHIAKASGRPVKMVWTREDDMKSGFYRPFYVHNVKIGVDKDGLPIVWNHNIAGQSIMADAAVLFGPPPAIDDTTVEGVKGSPYLDEIPNHFVGLHTTKEVVPVLWYRSVGGTHTAFVMETLIDQLAHDAGIDPVEYRRGLFKNHSRHLAALNLVAEKGNWNRTLAPGRFKGIAVHEAFGSVVAIIAEVSVEKGVTKVHQVDCAIECGLAVNPDGVKAQMESGIIFSISMAMYGELTFVNGELQQNNFYDYRITRMYEAPRINVYIVDSKEKMGGAGECAVPPTAPAVTNAIFAATGKRIYNLPIVNNRLEKQA</sequence>
<dbReference type="InterPro" id="IPR000674">
    <property type="entry name" value="Ald_Oxase/Xan_DH_a/b"/>
</dbReference>
<dbReference type="AlphaFoldDB" id="A0A1G7NKJ5"/>
<organism evidence="2 3">
    <name type="scientific">Mucilaginibacter gossypii</name>
    <dbReference type="NCBI Taxonomy" id="551996"/>
    <lineage>
        <taxon>Bacteria</taxon>
        <taxon>Pseudomonadati</taxon>
        <taxon>Bacteroidota</taxon>
        <taxon>Sphingobacteriia</taxon>
        <taxon>Sphingobacteriales</taxon>
        <taxon>Sphingobacteriaceae</taxon>
        <taxon>Mucilaginibacter</taxon>
    </lineage>
</organism>
<gene>
    <name evidence="2" type="ORF">SAMN05192573_101272</name>
</gene>
<dbReference type="Gene3D" id="3.30.365.10">
    <property type="entry name" value="Aldehyde oxidase/xanthine dehydrogenase, molybdopterin binding domain"/>
    <property type="match status" value="4"/>
</dbReference>
<dbReference type="GO" id="GO:0016491">
    <property type="term" value="F:oxidoreductase activity"/>
    <property type="evidence" value="ECO:0007669"/>
    <property type="project" value="InterPro"/>
</dbReference>
<feature type="domain" description="Aldehyde oxidase/xanthine dehydrogenase a/b hammerhead" evidence="1">
    <location>
        <begin position="204"/>
        <end position="282"/>
    </location>
</feature>
<dbReference type="InterPro" id="IPR046867">
    <property type="entry name" value="AldOxase/xan_DH_MoCoBD2"/>
</dbReference>
<dbReference type="InterPro" id="IPR052516">
    <property type="entry name" value="N-heterocyclic_Hydroxylase"/>
</dbReference>
<dbReference type="PANTHER" id="PTHR47495">
    <property type="entry name" value="ALDEHYDE DEHYDROGENASE"/>
    <property type="match status" value="1"/>
</dbReference>